<dbReference type="InParanoid" id="A0A0H2RA59"/>
<dbReference type="Proteomes" id="UP000053477">
    <property type="component" value="Unassembled WGS sequence"/>
</dbReference>
<sequence>MITRTRCHCPQIGWRRPSGGILCTEYSPGSDLPERDFSPLKNYDGVRLHFYSAEICTLAIILGVRLRRVCDTPVRYWWNIRYTGERCRRVDGLLSIPASSLERKVVSRFELHWDVRLELDRNIEHSPYKSTCIWIHLNNLLRRHFILPLKPKSGATPYKLLVCELRCLYCFFSGRPRFRNQ</sequence>
<evidence type="ECO:0000313" key="1">
    <source>
        <dbReference type="EMBL" id="KLO06383.1"/>
    </source>
</evidence>
<dbReference type="AlphaFoldDB" id="A0A0H2RA59"/>
<evidence type="ECO:0000313" key="2">
    <source>
        <dbReference type="Proteomes" id="UP000053477"/>
    </source>
</evidence>
<name>A0A0H2RA59_9AGAM</name>
<organism evidence="1 2">
    <name type="scientific">Schizopora paradoxa</name>
    <dbReference type="NCBI Taxonomy" id="27342"/>
    <lineage>
        <taxon>Eukaryota</taxon>
        <taxon>Fungi</taxon>
        <taxon>Dikarya</taxon>
        <taxon>Basidiomycota</taxon>
        <taxon>Agaricomycotina</taxon>
        <taxon>Agaricomycetes</taxon>
        <taxon>Hymenochaetales</taxon>
        <taxon>Schizoporaceae</taxon>
        <taxon>Schizopora</taxon>
    </lineage>
</organism>
<reference evidence="1 2" key="1">
    <citation type="submission" date="2015-04" db="EMBL/GenBank/DDBJ databases">
        <title>Complete genome sequence of Schizopora paradoxa KUC8140, a cosmopolitan wood degrader in East Asia.</title>
        <authorList>
            <consortium name="DOE Joint Genome Institute"/>
            <person name="Min B."/>
            <person name="Park H."/>
            <person name="Jang Y."/>
            <person name="Kim J.-J."/>
            <person name="Kim K.H."/>
            <person name="Pangilinan J."/>
            <person name="Lipzen A."/>
            <person name="Riley R."/>
            <person name="Grigoriev I.V."/>
            <person name="Spatafora J.W."/>
            <person name="Choi I.-G."/>
        </authorList>
    </citation>
    <scope>NUCLEOTIDE SEQUENCE [LARGE SCALE GENOMIC DNA]</scope>
    <source>
        <strain evidence="1 2">KUC8140</strain>
    </source>
</reference>
<dbReference type="EMBL" id="KQ086211">
    <property type="protein sequence ID" value="KLO06383.1"/>
    <property type="molecule type" value="Genomic_DNA"/>
</dbReference>
<proteinExistence type="predicted"/>
<gene>
    <name evidence="1" type="ORF">SCHPADRAFT_691750</name>
</gene>
<keyword evidence="2" id="KW-1185">Reference proteome</keyword>
<accession>A0A0H2RA59</accession>
<protein>
    <submittedName>
        <fullName evidence="1">Uncharacterized protein</fullName>
    </submittedName>
</protein>